<evidence type="ECO:0000256" key="1">
    <source>
        <dbReference type="ARBA" id="ARBA00004496"/>
    </source>
</evidence>
<feature type="compositionally biased region" description="Low complexity" evidence="4">
    <location>
        <begin position="237"/>
        <end position="259"/>
    </location>
</feature>
<feature type="compositionally biased region" description="Low complexity" evidence="4">
    <location>
        <begin position="164"/>
        <end position="182"/>
    </location>
</feature>
<gene>
    <name evidence="5" type="ORF">NBR_LOCUS9902</name>
</gene>
<dbReference type="AlphaFoldDB" id="A0A0N4Y2G1"/>
<reference evidence="5 6" key="2">
    <citation type="submission" date="2018-11" db="EMBL/GenBank/DDBJ databases">
        <authorList>
            <consortium name="Pathogen Informatics"/>
        </authorList>
    </citation>
    <scope>NUCLEOTIDE SEQUENCE [LARGE SCALE GENOMIC DNA]</scope>
</reference>
<protein>
    <submittedName>
        <fullName evidence="7">Muscle m-line assembly protein unc-89</fullName>
    </submittedName>
</protein>
<dbReference type="Proteomes" id="UP000271162">
    <property type="component" value="Unassembled WGS sequence"/>
</dbReference>
<accession>A0A0N4Y2G1</accession>
<dbReference type="STRING" id="27835.A0A0N4Y2G1"/>
<evidence type="ECO:0000256" key="3">
    <source>
        <dbReference type="ARBA" id="ARBA00022553"/>
    </source>
</evidence>
<feature type="compositionally biased region" description="Basic and acidic residues" evidence="4">
    <location>
        <begin position="110"/>
        <end position="126"/>
    </location>
</feature>
<reference evidence="7" key="1">
    <citation type="submission" date="2017-02" db="UniProtKB">
        <authorList>
            <consortium name="WormBaseParasite"/>
        </authorList>
    </citation>
    <scope>IDENTIFICATION</scope>
</reference>
<organism evidence="7">
    <name type="scientific">Nippostrongylus brasiliensis</name>
    <name type="common">Rat hookworm</name>
    <dbReference type="NCBI Taxonomy" id="27835"/>
    <lineage>
        <taxon>Eukaryota</taxon>
        <taxon>Metazoa</taxon>
        <taxon>Ecdysozoa</taxon>
        <taxon>Nematoda</taxon>
        <taxon>Chromadorea</taxon>
        <taxon>Rhabditida</taxon>
        <taxon>Rhabditina</taxon>
        <taxon>Rhabditomorpha</taxon>
        <taxon>Strongyloidea</taxon>
        <taxon>Heligmosomidae</taxon>
        <taxon>Nippostrongylus</taxon>
    </lineage>
</organism>
<feature type="compositionally biased region" description="Pro residues" evidence="4">
    <location>
        <begin position="88"/>
        <end position="99"/>
    </location>
</feature>
<dbReference type="EMBL" id="UYSL01020220">
    <property type="protein sequence ID" value="VDL73491.1"/>
    <property type="molecule type" value="Genomic_DNA"/>
</dbReference>
<feature type="compositionally biased region" description="Basic and acidic residues" evidence="4">
    <location>
        <begin position="329"/>
        <end position="345"/>
    </location>
</feature>
<feature type="region of interest" description="Disordered" evidence="4">
    <location>
        <begin position="1"/>
        <end position="516"/>
    </location>
</feature>
<name>A0A0N4Y2G1_NIPBR</name>
<feature type="compositionally biased region" description="Basic and acidic residues" evidence="4">
    <location>
        <begin position="377"/>
        <end position="400"/>
    </location>
</feature>
<dbReference type="PANTHER" id="PTHR23214:SF1">
    <property type="entry name" value="NEUROFILAMENT HEAVY POLYPEPTIDE"/>
    <property type="match status" value="1"/>
</dbReference>
<feature type="compositionally biased region" description="Pro residues" evidence="4">
    <location>
        <begin position="303"/>
        <end position="318"/>
    </location>
</feature>
<keyword evidence="3" id="KW-0597">Phosphoprotein</keyword>
<feature type="compositionally biased region" description="Basic and acidic residues" evidence="4">
    <location>
        <begin position="260"/>
        <end position="272"/>
    </location>
</feature>
<dbReference type="GO" id="GO:0005200">
    <property type="term" value="F:structural constituent of cytoskeleton"/>
    <property type="evidence" value="ECO:0007669"/>
    <property type="project" value="TreeGrafter"/>
</dbReference>
<dbReference type="GO" id="GO:0045110">
    <property type="term" value="P:intermediate filament bundle assembly"/>
    <property type="evidence" value="ECO:0007669"/>
    <property type="project" value="TreeGrafter"/>
</dbReference>
<evidence type="ECO:0000313" key="6">
    <source>
        <dbReference type="Proteomes" id="UP000271162"/>
    </source>
</evidence>
<proteinExistence type="predicted"/>
<dbReference type="PANTHER" id="PTHR23214">
    <property type="entry name" value="NEUROFILAMENT TRIPLET H PROTEIN"/>
    <property type="match status" value="1"/>
</dbReference>
<dbReference type="OMA" id="NQTKQPH"/>
<evidence type="ECO:0000256" key="2">
    <source>
        <dbReference type="ARBA" id="ARBA00022490"/>
    </source>
</evidence>
<dbReference type="WBParaSite" id="NBR_0000990101-mRNA-1">
    <property type="protein sequence ID" value="NBR_0000990101-mRNA-1"/>
    <property type="gene ID" value="NBR_0000990101"/>
</dbReference>
<comment type="subcellular location">
    <subcellularLocation>
        <location evidence="1">Cytoplasm</location>
    </subcellularLocation>
</comment>
<dbReference type="GO" id="GO:0005737">
    <property type="term" value="C:cytoplasm"/>
    <property type="evidence" value="ECO:0007669"/>
    <property type="project" value="UniProtKB-SubCell"/>
</dbReference>
<feature type="compositionally biased region" description="Basic and acidic residues" evidence="4">
    <location>
        <begin position="187"/>
        <end position="199"/>
    </location>
</feature>
<keyword evidence="6" id="KW-1185">Reference proteome</keyword>
<feature type="compositionally biased region" description="Acidic residues" evidence="4">
    <location>
        <begin position="417"/>
        <end position="440"/>
    </location>
</feature>
<evidence type="ECO:0000313" key="7">
    <source>
        <dbReference type="WBParaSite" id="NBR_0000990101-mRNA-1"/>
    </source>
</evidence>
<sequence>LPAEEIGGPPSKKPTVPPTKAAPTKTPEANKPAAKAPPKEPEAKKPLKVKPTEDEPEADFTLPLKKKPAGDVTDDLELPAEEIGKKPTVPPTKTAPPKTPGASKPSAKAPPKEPEAKKPLKVKPSEDEPDADFTMPLKKKPAGDVELPAEEIEGPTPKKPTVPPTKAAPTKTPEASKPAAKAQPKVPEAKKPLKVKPTEDEPEADFTLPLKKEPTDDLELPAEEIGGPTPKKPTVPPTKAAPAKTPEASKPAAKASPKVPEAKKPLKVKPTEDEPEADFTLPLKKKPAGDVEPLAEEIGGPTPKKPTVPPTKAAPPKAPESGKPAAKAQPKEPEGKKPLKVKPSDDEPDADFTMPLKKKPTDEDELPAEEIGGPPSKKPDPSARPKKPESKKPLKLKPSDDEPDADFTVPLSTNDTPCDENEPPTDDIGEASPEEDEPDEITPRPAKKKPLKVKQPGEDPEADFTIPSPKQKKHKKKPKEKDPLPKKPTWVPPIKAQEPIPMPPKEPTLAERNKEERIPPTRRYAKKPRSHEVYIPFVIPWEQTPALITQEGMGAFGKPRDANIKVSQGSKELKQGALESETVLPLLNDRRGLANRSGMLPFGNRRLNVGSTVDNHNYQMPSDSTSEGIIPLLSRGAQQQGHLSASNLRPQVLTLAFSVPVIAYSDNMEPDMDKMSHGFVSRYFKPTSKQKAGTHIIDRRRGEIAPCGLQRLESEGMIPMMFDGRAVMQKEGSDFGSFRPLIASSTGGYLMTYDEELLCKMAIPFQEIAYGNVHLDPFADSIALLAYSEDDLQVRDAKMVLDWCFNSGIIYMGYIGNDDDIEERPRLRDVY</sequence>
<evidence type="ECO:0000313" key="5">
    <source>
        <dbReference type="EMBL" id="VDL73491.1"/>
    </source>
</evidence>
<evidence type="ECO:0000256" key="4">
    <source>
        <dbReference type="SAM" id="MobiDB-lite"/>
    </source>
</evidence>
<feature type="compositionally biased region" description="Low complexity" evidence="4">
    <location>
        <begin position="100"/>
        <end position="109"/>
    </location>
</feature>
<feature type="compositionally biased region" description="Basic and acidic residues" evidence="4">
    <location>
        <begin position="37"/>
        <end position="53"/>
    </location>
</feature>
<keyword evidence="2" id="KW-0963">Cytoplasm</keyword>
<feature type="compositionally biased region" description="Low complexity" evidence="4">
    <location>
        <begin position="18"/>
        <end position="36"/>
    </location>
</feature>